<accession>A0ABV4AVZ7</accession>
<sequence length="189" mass="20275">MRSVYEPANAVQAHVLQDVLRQHGIASFVSGEHLQGAIGELPAGSLLRLWVDEADWSAARRALEEWERAPLIDDAELARADPSLGEQPPSAPAHDGRLDSRFDLACDPGVRAASQRDGEQEAYSDARRWYPCWWAGGAALLALCLHYLLGGVPQADTTGDAGATEQTRQAPDTASAHSERGQAAPTGSR</sequence>
<evidence type="ECO:0000313" key="4">
    <source>
        <dbReference type="Proteomes" id="UP001562178"/>
    </source>
</evidence>
<protein>
    <submittedName>
        <fullName evidence="3">DUF2007 domain-containing protein</fullName>
    </submittedName>
</protein>
<feature type="region of interest" description="Disordered" evidence="1">
    <location>
        <begin position="158"/>
        <end position="189"/>
    </location>
</feature>
<evidence type="ECO:0000313" key="3">
    <source>
        <dbReference type="EMBL" id="MEY2249412.1"/>
    </source>
</evidence>
<reference evidence="3 4" key="1">
    <citation type="journal article" date="2016" name="Int. J. Syst. Evol. Microbiol.">
        <title>Description of Comamonas sediminis sp. nov., isolated from lagoon sediments.</title>
        <authorList>
            <person name="Subhash Y."/>
            <person name="Bang J.J."/>
            <person name="You T.H."/>
            <person name="Lee S.S."/>
        </authorList>
    </citation>
    <scope>NUCLEOTIDE SEQUENCE [LARGE SCALE GENOMIC DNA]</scope>
    <source>
        <strain evidence="3 4">JCM 31169</strain>
    </source>
</reference>
<dbReference type="InterPro" id="IPR018551">
    <property type="entry name" value="DUF2007"/>
</dbReference>
<dbReference type="InterPro" id="IPR011322">
    <property type="entry name" value="N-reg_PII-like_a/b"/>
</dbReference>
<dbReference type="RefSeq" id="WP_369458653.1">
    <property type="nucleotide sequence ID" value="NZ_JBGBDC010000001.1"/>
</dbReference>
<organism evidence="3 4">
    <name type="scientific">Comamonas sediminis</name>
    <dbReference type="NCBI Taxonomy" id="1783360"/>
    <lineage>
        <taxon>Bacteria</taxon>
        <taxon>Pseudomonadati</taxon>
        <taxon>Pseudomonadota</taxon>
        <taxon>Betaproteobacteria</taxon>
        <taxon>Burkholderiales</taxon>
        <taxon>Comamonadaceae</taxon>
        <taxon>Comamonas</taxon>
    </lineage>
</organism>
<keyword evidence="4" id="KW-1185">Reference proteome</keyword>
<dbReference type="EMBL" id="JBGBDC010000001">
    <property type="protein sequence ID" value="MEY2249412.1"/>
    <property type="molecule type" value="Genomic_DNA"/>
</dbReference>
<feature type="compositionally biased region" description="Polar residues" evidence="1">
    <location>
        <begin position="164"/>
        <end position="176"/>
    </location>
</feature>
<gene>
    <name evidence="3" type="ORF">AB7A72_00195</name>
</gene>
<dbReference type="Gene3D" id="3.30.70.790">
    <property type="entry name" value="UreE, C-terminal domain"/>
    <property type="match status" value="1"/>
</dbReference>
<evidence type="ECO:0000259" key="2">
    <source>
        <dbReference type="Pfam" id="PF09413"/>
    </source>
</evidence>
<dbReference type="Pfam" id="PF09413">
    <property type="entry name" value="DUF2007"/>
    <property type="match status" value="1"/>
</dbReference>
<comment type="caution">
    <text evidence="3">The sequence shown here is derived from an EMBL/GenBank/DDBJ whole genome shotgun (WGS) entry which is preliminary data.</text>
</comment>
<name>A0ABV4AVZ7_9BURK</name>
<dbReference type="SUPFAM" id="SSF54913">
    <property type="entry name" value="GlnB-like"/>
    <property type="match status" value="1"/>
</dbReference>
<proteinExistence type="predicted"/>
<evidence type="ECO:0000256" key="1">
    <source>
        <dbReference type="SAM" id="MobiDB-lite"/>
    </source>
</evidence>
<dbReference type="Proteomes" id="UP001562178">
    <property type="component" value="Unassembled WGS sequence"/>
</dbReference>
<feature type="domain" description="DUF2007" evidence="2">
    <location>
        <begin position="1"/>
        <end position="67"/>
    </location>
</feature>